<keyword evidence="2" id="KW-1185">Reference proteome</keyword>
<name>A0A841CMS9_9PSEU</name>
<dbReference type="AlphaFoldDB" id="A0A841CMS9"/>
<organism evidence="1 2">
    <name type="scientific">Saccharothrix tamanrassetensis</name>
    <dbReference type="NCBI Taxonomy" id="1051531"/>
    <lineage>
        <taxon>Bacteria</taxon>
        <taxon>Bacillati</taxon>
        <taxon>Actinomycetota</taxon>
        <taxon>Actinomycetes</taxon>
        <taxon>Pseudonocardiales</taxon>
        <taxon>Pseudonocardiaceae</taxon>
        <taxon>Saccharothrix</taxon>
    </lineage>
</organism>
<gene>
    <name evidence="1" type="ORF">FHS29_005038</name>
</gene>
<proteinExistence type="predicted"/>
<accession>A0A841CMS9</accession>
<sequence length="303" mass="34142">MTVEVLVEVADEVVLERAALRSIAEADDVVEDGSRRSVEQVREEESEGVRGDPVVALETVLDPYAIVDCDGVEVDGAEYSAVETDEHWRAVPVRPDFAGLFPECGCGDESCDVCAEAMVTPRTAAVLWSAAEFLADLAYNDVIEFGDDPVDPADEMWAVFDEFPRITWRQDAVWRRQAARSCDDLVADLAAGEWPRPRCAAEEMALHLVLRYAESAVDDGWSGLDTHFAGLPEREDDLDWMLLSDVLFKDHDILELFDPGRDGIEDPDDNHNRHLNMGDYRPRAWFTTFDHMTPRDPRRPFRL</sequence>
<dbReference type="RefSeq" id="WP_246440790.1">
    <property type="nucleotide sequence ID" value="NZ_JACHJN010000008.1"/>
</dbReference>
<dbReference type="EMBL" id="JACHJN010000008">
    <property type="protein sequence ID" value="MBB5958430.1"/>
    <property type="molecule type" value="Genomic_DNA"/>
</dbReference>
<comment type="caution">
    <text evidence="1">The sequence shown here is derived from an EMBL/GenBank/DDBJ whole genome shotgun (WGS) entry which is preliminary data.</text>
</comment>
<protein>
    <submittedName>
        <fullName evidence="1">Uncharacterized protein</fullName>
    </submittedName>
</protein>
<dbReference type="Proteomes" id="UP000547510">
    <property type="component" value="Unassembled WGS sequence"/>
</dbReference>
<reference evidence="1 2" key="1">
    <citation type="submission" date="2020-08" db="EMBL/GenBank/DDBJ databases">
        <title>Genomic Encyclopedia of Type Strains, Phase III (KMG-III): the genomes of soil and plant-associated and newly described type strains.</title>
        <authorList>
            <person name="Whitman W."/>
        </authorList>
    </citation>
    <scope>NUCLEOTIDE SEQUENCE [LARGE SCALE GENOMIC DNA]</scope>
    <source>
        <strain evidence="1 2">CECT 8640</strain>
    </source>
</reference>
<evidence type="ECO:0000313" key="2">
    <source>
        <dbReference type="Proteomes" id="UP000547510"/>
    </source>
</evidence>
<evidence type="ECO:0000313" key="1">
    <source>
        <dbReference type="EMBL" id="MBB5958430.1"/>
    </source>
</evidence>